<evidence type="ECO:0000256" key="3">
    <source>
        <dbReference type="ARBA" id="ARBA00022692"/>
    </source>
</evidence>
<keyword evidence="4 6" id="KW-1133">Transmembrane helix</keyword>
<name>A0A5N6RNZ2_9ROSI</name>
<dbReference type="PANTHER" id="PTHR11654">
    <property type="entry name" value="OLIGOPEPTIDE TRANSPORTER-RELATED"/>
    <property type="match status" value="1"/>
</dbReference>
<dbReference type="EMBL" id="CM017328">
    <property type="protein sequence ID" value="KAE8124098.1"/>
    <property type="molecule type" value="Genomic_DNA"/>
</dbReference>
<evidence type="ECO:0000256" key="4">
    <source>
        <dbReference type="ARBA" id="ARBA00022989"/>
    </source>
</evidence>
<dbReference type="InterPro" id="IPR000109">
    <property type="entry name" value="POT_fam"/>
</dbReference>
<dbReference type="GO" id="GO:0016020">
    <property type="term" value="C:membrane"/>
    <property type="evidence" value="ECO:0007669"/>
    <property type="project" value="UniProtKB-SubCell"/>
</dbReference>
<evidence type="ECO:0000256" key="5">
    <source>
        <dbReference type="ARBA" id="ARBA00023136"/>
    </source>
</evidence>
<proteinExistence type="inferred from homology"/>
<keyword evidence="5 6" id="KW-0472">Membrane</keyword>
<dbReference type="Proteomes" id="UP000327013">
    <property type="component" value="Chromosome 8"/>
</dbReference>
<reference evidence="7 8" key="1">
    <citation type="submission" date="2019-06" db="EMBL/GenBank/DDBJ databases">
        <title>A chromosomal-level reference genome of Carpinus fangiana (Coryloideae, Betulaceae).</title>
        <authorList>
            <person name="Yang X."/>
            <person name="Wang Z."/>
            <person name="Zhang L."/>
            <person name="Hao G."/>
            <person name="Liu J."/>
            <person name="Yang Y."/>
        </authorList>
    </citation>
    <scope>NUCLEOTIDE SEQUENCE [LARGE SCALE GENOMIC DNA]</scope>
    <source>
        <strain evidence="7">Cfa_2016G</strain>
        <tissue evidence="7">Leaf</tissue>
    </source>
</reference>
<accession>A0A5N6RNZ2</accession>
<organism evidence="7 8">
    <name type="scientific">Carpinus fangiana</name>
    <dbReference type="NCBI Taxonomy" id="176857"/>
    <lineage>
        <taxon>Eukaryota</taxon>
        <taxon>Viridiplantae</taxon>
        <taxon>Streptophyta</taxon>
        <taxon>Embryophyta</taxon>
        <taxon>Tracheophyta</taxon>
        <taxon>Spermatophyta</taxon>
        <taxon>Magnoliopsida</taxon>
        <taxon>eudicotyledons</taxon>
        <taxon>Gunneridae</taxon>
        <taxon>Pentapetalae</taxon>
        <taxon>rosids</taxon>
        <taxon>fabids</taxon>
        <taxon>Fagales</taxon>
        <taxon>Betulaceae</taxon>
        <taxon>Carpinus</taxon>
    </lineage>
</organism>
<comment type="similarity">
    <text evidence="2">Belongs to the major facilitator superfamily. Proton-dependent oligopeptide transporter (POT/PTR) (TC 2.A.17) family.</text>
</comment>
<sequence>MALGLLPLGAGCIRPCDIAFGADQFDTKTEKGRAQLESFFNWWYFSFPIALVFTLTTVVYIGGATFTIGVP</sequence>
<dbReference type="AlphaFoldDB" id="A0A5N6RNZ2"/>
<dbReference type="Pfam" id="PF00854">
    <property type="entry name" value="PTR2"/>
    <property type="match status" value="1"/>
</dbReference>
<dbReference type="InterPro" id="IPR036259">
    <property type="entry name" value="MFS_trans_sf"/>
</dbReference>
<protein>
    <submittedName>
        <fullName evidence="7">Uncharacterized protein</fullName>
    </submittedName>
</protein>
<evidence type="ECO:0000313" key="8">
    <source>
        <dbReference type="Proteomes" id="UP000327013"/>
    </source>
</evidence>
<evidence type="ECO:0000313" key="7">
    <source>
        <dbReference type="EMBL" id="KAE8124098.1"/>
    </source>
</evidence>
<gene>
    <name evidence="7" type="ORF">FH972_019008</name>
</gene>
<dbReference type="GO" id="GO:0022857">
    <property type="term" value="F:transmembrane transporter activity"/>
    <property type="evidence" value="ECO:0007669"/>
    <property type="project" value="InterPro"/>
</dbReference>
<dbReference type="Gene3D" id="1.20.1250.20">
    <property type="entry name" value="MFS general substrate transporter like domains"/>
    <property type="match status" value="1"/>
</dbReference>
<keyword evidence="8" id="KW-1185">Reference proteome</keyword>
<keyword evidence="3 6" id="KW-0812">Transmembrane</keyword>
<dbReference type="OrthoDB" id="1733427at2759"/>
<comment type="subcellular location">
    <subcellularLocation>
        <location evidence="1">Membrane</location>
        <topology evidence="1">Multi-pass membrane protein</topology>
    </subcellularLocation>
</comment>
<evidence type="ECO:0000256" key="2">
    <source>
        <dbReference type="ARBA" id="ARBA00005982"/>
    </source>
</evidence>
<evidence type="ECO:0000256" key="1">
    <source>
        <dbReference type="ARBA" id="ARBA00004141"/>
    </source>
</evidence>
<feature type="transmembrane region" description="Helical" evidence="6">
    <location>
        <begin position="45"/>
        <end position="70"/>
    </location>
</feature>
<evidence type="ECO:0000256" key="6">
    <source>
        <dbReference type="SAM" id="Phobius"/>
    </source>
</evidence>